<dbReference type="RefSeq" id="XP_003026457.1">
    <property type="nucleotide sequence ID" value="XM_003026411.1"/>
</dbReference>
<evidence type="ECO:0008006" key="4">
    <source>
        <dbReference type="Google" id="ProtNLM"/>
    </source>
</evidence>
<feature type="transmembrane region" description="Helical" evidence="1">
    <location>
        <begin position="150"/>
        <end position="180"/>
    </location>
</feature>
<dbReference type="InParanoid" id="D8QL68"/>
<protein>
    <recommendedName>
        <fullName evidence="4">F-box domain-containing protein</fullName>
    </recommendedName>
</protein>
<feature type="transmembrane region" description="Helical" evidence="1">
    <location>
        <begin position="67"/>
        <end position="86"/>
    </location>
</feature>
<organism evidence="3">
    <name type="scientific">Schizophyllum commune (strain H4-8 / FGSC 9210)</name>
    <name type="common">Split gill fungus</name>
    <dbReference type="NCBI Taxonomy" id="578458"/>
    <lineage>
        <taxon>Eukaryota</taxon>
        <taxon>Fungi</taxon>
        <taxon>Dikarya</taxon>
        <taxon>Basidiomycota</taxon>
        <taxon>Agaricomycotina</taxon>
        <taxon>Agaricomycetes</taxon>
        <taxon>Agaricomycetidae</taxon>
        <taxon>Agaricales</taxon>
        <taxon>Schizophyllaceae</taxon>
        <taxon>Schizophyllum</taxon>
    </lineage>
</organism>
<feature type="transmembrane region" description="Helical" evidence="1">
    <location>
        <begin position="98"/>
        <end position="117"/>
    </location>
</feature>
<keyword evidence="1" id="KW-1133">Transmembrane helix</keyword>
<name>D8QL68_SCHCM</name>
<dbReference type="HOGENOM" id="CLU_437521_0_0_1"/>
<dbReference type="Proteomes" id="UP000007431">
    <property type="component" value="Unassembled WGS sequence"/>
</dbReference>
<sequence>MSSAGGGSAGHRHKSLAEVTRPSQQLLSNISNTVFSFSALAYLWSTIGYQTAFREPYVVLVGNFRELVVAAITVPFLLLNPIVGALSQRDRTLRTARIHSGIQCMSFLTFGIATYLFTYKAKIQQHPGRIDVTLVFNLNEWGLVGDIARYAIHVCIVAQAIAGVVSGVVTLVAVCALYVVARRASQRLTELAEVEKTFWIEEGPRMRLQALTPSGHPWLSIVPPEIVDEICKHLGVYHLLFVCLVDKRMNAAGTRWLYRSVTMKNARQSVKFFRTIIRSDVAAKSVRTLALDPSMGLFIWDWLPAYHKLMATAMRRMVNIENLPLQASRNLPLLLADAHFPSLQRCDLHLTPATPAFLARHQRLRTVHFRSGLANNLNHTFFHDEFARGSAGFSRLEILTCPSYVAGAILPQPNIRSLAIVWNGPTMAQDAPEVYAKLSMLDHTLDVLHNITTMSELPTHIRAMKDRVLPLTKLNFLVTDIPTRPHQDVFLQFEDALRSTPLLKVLYITGATRRPVLPDVDALDEEQDVVQALCVRRPSLTQVILGSGTNWIVAAPSIVLPSFPQRPLYAAIPDSRLTARWVERSVRSGRVRWDYVPQVMELPYVNRLELIVPMISWALRERRYS</sequence>
<evidence type="ECO:0000313" key="2">
    <source>
        <dbReference type="EMBL" id="EFI91554.1"/>
    </source>
</evidence>
<dbReference type="OrthoDB" id="2852960at2759"/>
<reference evidence="2 3" key="1">
    <citation type="journal article" date="2010" name="Nat. Biotechnol.">
        <title>Genome sequence of the model mushroom Schizophyllum commune.</title>
        <authorList>
            <person name="Ohm R.A."/>
            <person name="de Jong J.F."/>
            <person name="Lugones L.G."/>
            <person name="Aerts A."/>
            <person name="Kothe E."/>
            <person name="Stajich J.E."/>
            <person name="de Vries R.P."/>
            <person name="Record E."/>
            <person name="Levasseur A."/>
            <person name="Baker S.E."/>
            <person name="Bartholomew K.A."/>
            <person name="Coutinho P.M."/>
            <person name="Erdmann S."/>
            <person name="Fowler T.J."/>
            <person name="Gathman A.C."/>
            <person name="Lombard V."/>
            <person name="Henrissat B."/>
            <person name="Knabe N."/>
            <person name="Kuees U."/>
            <person name="Lilly W.W."/>
            <person name="Lindquist E."/>
            <person name="Lucas S."/>
            <person name="Magnuson J.K."/>
            <person name="Piumi F."/>
            <person name="Raudaskoski M."/>
            <person name="Salamov A."/>
            <person name="Schmutz J."/>
            <person name="Schwarze F.W.M.R."/>
            <person name="vanKuyk P.A."/>
            <person name="Horton J.S."/>
            <person name="Grigoriev I.V."/>
            <person name="Woesten H.A.B."/>
        </authorList>
    </citation>
    <scope>NUCLEOTIDE SEQUENCE [LARGE SCALE GENOMIC DNA]</scope>
    <source>
        <strain evidence="3">H4-8 / FGSC 9210</strain>
    </source>
</reference>
<dbReference type="VEuPathDB" id="FungiDB:SCHCODRAFT_02644271"/>
<keyword evidence="3" id="KW-1185">Reference proteome</keyword>
<dbReference type="KEGG" id="scm:SCHCO_02644271"/>
<gene>
    <name evidence="2" type="ORF">SCHCODRAFT_114585</name>
</gene>
<feature type="transmembrane region" description="Helical" evidence="1">
    <location>
        <begin position="26"/>
        <end position="47"/>
    </location>
</feature>
<dbReference type="EMBL" id="GL377317">
    <property type="protein sequence ID" value="EFI91554.1"/>
    <property type="molecule type" value="Genomic_DNA"/>
</dbReference>
<keyword evidence="1" id="KW-0472">Membrane</keyword>
<evidence type="ECO:0000313" key="3">
    <source>
        <dbReference type="Proteomes" id="UP000007431"/>
    </source>
</evidence>
<dbReference type="AlphaFoldDB" id="D8QL68"/>
<feature type="non-terminal residue" evidence="2">
    <location>
        <position position="625"/>
    </location>
</feature>
<keyword evidence="1" id="KW-0812">Transmembrane</keyword>
<accession>D8QL68</accession>
<evidence type="ECO:0000256" key="1">
    <source>
        <dbReference type="SAM" id="Phobius"/>
    </source>
</evidence>
<proteinExistence type="predicted"/>
<dbReference type="GeneID" id="9593008"/>